<gene>
    <name evidence="2" type="ORF">DFH08DRAFT_1000979</name>
</gene>
<dbReference type="PANTHER" id="PTHR40465:SF1">
    <property type="entry name" value="DUF6534 DOMAIN-CONTAINING PROTEIN"/>
    <property type="match status" value="1"/>
</dbReference>
<evidence type="ECO:0000256" key="1">
    <source>
        <dbReference type="SAM" id="Phobius"/>
    </source>
</evidence>
<dbReference type="EMBL" id="JARIHO010000018">
    <property type="protein sequence ID" value="KAJ7347757.1"/>
    <property type="molecule type" value="Genomic_DNA"/>
</dbReference>
<feature type="transmembrane region" description="Helical" evidence="1">
    <location>
        <begin position="92"/>
        <end position="112"/>
    </location>
</feature>
<dbReference type="Proteomes" id="UP001218218">
    <property type="component" value="Unassembled WGS sequence"/>
</dbReference>
<feature type="transmembrane region" description="Helical" evidence="1">
    <location>
        <begin position="12"/>
        <end position="38"/>
    </location>
</feature>
<dbReference type="PANTHER" id="PTHR40465">
    <property type="entry name" value="CHROMOSOME 1, WHOLE GENOME SHOTGUN SEQUENCE"/>
    <property type="match status" value="1"/>
</dbReference>
<reference evidence="2" key="1">
    <citation type="submission" date="2023-03" db="EMBL/GenBank/DDBJ databases">
        <title>Massive genome expansion in bonnet fungi (Mycena s.s.) driven by repeated elements and novel gene families across ecological guilds.</title>
        <authorList>
            <consortium name="Lawrence Berkeley National Laboratory"/>
            <person name="Harder C.B."/>
            <person name="Miyauchi S."/>
            <person name="Viragh M."/>
            <person name="Kuo A."/>
            <person name="Thoen E."/>
            <person name="Andreopoulos B."/>
            <person name="Lu D."/>
            <person name="Skrede I."/>
            <person name="Drula E."/>
            <person name="Henrissat B."/>
            <person name="Morin E."/>
            <person name="Kohler A."/>
            <person name="Barry K."/>
            <person name="LaButti K."/>
            <person name="Morin E."/>
            <person name="Salamov A."/>
            <person name="Lipzen A."/>
            <person name="Mereny Z."/>
            <person name="Hegedus B."/>
            <person name="Baldrian P."/>
            <person name="Stursova M."/>
            <person name="Weitz H."/>
            <person name="Taylor A."/>
            <person name="Grigoriev I.V."/>
            <person name="Nagy L.G."/>
            <person name="Martin F."/>
            <person name="Kauserud H."/>
        </authorList>
    </citation>
    <scope>NUCLEOTIDE SEQUENCE</scope>
    <source>
        <strain evidence="2">CBHHK002</strain>
    </source>
</reference>
<feature type="transmembrane region" description="Helical" evidence="1">
    <location>
        <begin position="124"/>
        <end position="148"/>
    </location>
</feature>
<proteinExistence type="predicted"/>
<keyword evidence="1" id="KW-0472">Membrane</keyword>
<keyword evidence="1" id="KW-0812">Transmembrane</keyword>
<comment type="caution">
    <text evidence="2">The sequence shown here is derived from an EMBL/GenBank/DDBJ whole genome shotgun (WGS) entry which is preliminary data.</text>
</comment>
<keyword evidence="1" id="KW-1133">Transmembrane helix</keyword>
<name>A0AAD7A2R7_9AGAR</name>
<protein>
    <submittedName>
        <fullName evidence="2">Uncharacterized protein</fullName>
    </submittedName>
</protein>
<organism evidence="2 3">
    <name type="scientific">Mycena albidolilacea</name>
    <dbReference type="NCBI Taxonomy" id="1033008"/>
    <lineage>
        <taxon>Eukaryota</taxon>
        <taxon>Fungi</taxon>
        <taxon>Dikarya</taxon>
        <taxon>Basidiomycota</taxon>
        <taxon>Agaricomycotina</taxon>
        <taxon>Agaricomycetes</taxon>
        <taxon>Agaricomycetidae</taxon>
        <taxon>Agaricales</taxon>
        <taxon>Marasmiineae</taxon>
        <taxon>Mycenaceae</taxon>
        <taxon>Mycena</taxon>
    </lineage>
</organism>
<feature type="transmembrane region" description="Helical" evidence="1">
    <location>
        <begin position="50"/>
        <end position="72"/>
    </location>
</feature>
<evidence type="ECO:0000313" key="3">
    <source>
        <dbReference type="Proteomes" id="UP001218218"/>
    </source>
</evidence>
<keyword evidence="3" id="KW-1185">Reference proteome</keyword>
<accession>A0AAD7A2R7</accession>
<dbReference type="AlphaFoldDB" id="A0AAD7A2R7"/>
<evidence type="ECO:0000313" key="2">
    <source>
        <dbReference type="EMBL" id="KAJ7347757.1"/>
    </source>
</evidence>
<sequence length="188" mass="21135">MLFNQTEMESSILGGWDLGVCSCLFLQGVLCAQFAHYVSLNQRDSVWMKLFVVGLVLLTTLKSLQSLAIMWIQNVTMFGDREAGSNIWPTNWVWGATGILEAPTAFYVQMFFCRRLWAISRNVYLVIICITLFLFELVSGLVSTAGLFTNMLELTTRWVRLTWVPSDTRINATYPAGQPQPSSAACVD</sequence>